<reference evidence="2 3" key="1">
    <citation type="journal article" date="2024" name="Nat. Commun.">
        <title>Phylogenomics reveals the evolutionary origins of lichenization in chlorophyte algae.</title>
        <authorList>
            <person name="Puginier C."/>
            <person name="Libourel C."/>
            <person name="Otte J."/>
            <person name="Skaloud P."/>
            <person name="Haon M."/>
            <person name="Grisel S."/>
            <person name="Petersen M."/>
            <person name="Berrin J.G."/>
            <person name="Delaux P.M."/>
            <person name="Dal Grande F."/>
            <person name="Keller J."/>
        </authorList>
    </citation>
    <scope>NUCLEOTIDE SEQUENCE [LARGE SCALE GENOMIC DNA]</scope>
    <source>
        <strain evidence="2 3">SAG 216-7</strain>
    </source>
</reference>
<dbReference type="InterPro" id="IPR036113">
    <property type="entry name" value="Asp/Glu-ADT_sf_sub_c"/>
</dbReference>
<evidence type="ECO:0000313" key="3">
    <source>
        <dbReference type="Proteomes" id="UP001491310"/>
    </source>
</evidence>
<dbReference type="NCBIfam" id="TIGR00135">
    <property type="entry name" value="gatC"/>
    <property type="match status" value="1"/>
</dbReference>
<proteinExistence type="predicted"/>
<protein>
    <submittedName>
        <fullName evidence="2">Uncharacterized protein</fullName>
    </submittedName>
</protein>
<comment type="caution">
    <text evidence="2">The sequence shown here is derived from an EMBL/GenBank/DDBJ whole genome shotgun (WGS) entry which is preliminary data.</text>
</comment>
<feature type="compositionally biased region" description="Basic and acidic residues" evidence="1">
    <location>
        <begin position="90"/>
        <end position="103"/>
    </location>
</feature>
<dbReference type="Pfam" id="PF02686">
    <property type="entry name" value="GatC"/>
    <property type="match status" value="1"/>
</dbReference>
<dbReference type="Gene3D" id="1.10.20.60">
    <property type="entry name" value="Glu-tRNAGln amidotransferase C subunit, N-terminal domain"/>
    <property type="match status" value="1"/>
</dbReference>
<sequence length="103" mass="11357">MAHISVTDEEVKEWEPQLQQIVSWFDQLQAVDVEGVPPAVRIDMEDQNVLRPDMAVEYDDREAVLSQVPAKEGSGQDGGESPEPAQPSCEHAEQEEGAAQEKA</sequence>
<dbReference type="InterPro" id="IPR003837">
    <property type="entry name" value="GatC"/>
</dbReference>
<dbReference type="EMBL" id="JALJOT010000003">
    <property type="protein sequence ID" value="KAK9916877.1"/>
    <property type="molecule type" value="Genomic_DNA"/>
</dbReference>
<accession>A0ABR2YZ13</accession>
<evidence type="ECO:0000313" key="2">
    <source>
        <dbReference type="EMBL" id="KAK9916877.1"/>
    </source>
</evidence>
<feature type="region of interest" description="Disordered" evidence="1">
    <location>
        <begin position="64"/>
        <end position="103"/>
    </location>
</feature>
<gene>
    <name evidence="2" type="ORF">WJX75_008231</name>
</gene>
<name>A0ABR2YZ13_9CHLO</name>
<dbReference type="SUPFAM" id="SSF141000">
    <property type="entry name" value="Glu-tRNAGln amidotransferase C subunit"/>
    <property type="match status" value="1"/>
</dbReference>
<evidence type="ECO:0000256" key="1">
    <source>
        <dbReference type="SAM" id="MobiDB-lite"/>
    </source>
</evidence>
<dbReference type="PANTHER" id="PTHR15004">
    <property type="entry name" value="GLUTAMYL-TRNA(GLN) AMIDOTRANSFERASE SUBUNIT C, MITOCHONDRIAL"/>
    <property type="match status" value="1"/>
</dbReference>
<keyword evidence="3" id="KW-1185">Reference proteome</keyword>
<dbReference type="PANTHER" id="PTHR15004:SF0">
    <property type="entry name" value="GLUTAMYL-TRNA(GLN) AMIDOTRANSFERASE SUBUNIT C, MITOCHONDRIAL"/>
    <property type="match status" value="1"/>
</dbReference>
<organism evidence="2 3">
    <name type="scientific">Coccomyxa subellipsoidea</name>
    <dbReference type="NCBI Taxonomy" id="248742"/>
    <lineage>
        <taxon>Eukaryota</taxon>
        <taxon>Viridiplantae</taxon>
        <taxon>Chlorophyta</taxon>
        <taxon>core chlorophytes</taxon>
        <taxon>Trebouxiophyceae</taxon>
        <taxon>Trebouxiophyceae incertae sedis</taxon>
        <taxon>Coccomyxaceae</taxon>
        <taxon>Coccomyxa</taxon>
    </lineage>
</organism>
<dbReference type="Proteomes" id="UP001491310">
    <property type="component" value="Unassembled WGS sequence"/>
</dbReference>